<dbReference type="PATRIC" id="fig|452.5.peg.1259"/>
<dbReference type="AlphaFoldDB" id="A0A0W0Z5A3"/>
<evidence type="ECO:0000313" key="2">
    <source>
        <dbReference type="EMBL" id="KTD64328.1"/>
    </source>
</evidence>
<protein>
    <recommendedName>
        <fullName evidence="4">Transmembrane protein</fullName>
    </recommendedName>
</protein>
<dbReference type="EMBL" id="LNYX01000013">
    <property type="protein sequence ID" value="KTD64328.1"/>
    <property type="molecule type" value="Genomic_DNA"/>
</dbReference>
<evidence type="ECO:0000256" key="1">
    <source>
        <dbReference type="SAM" id="Phobius"/>
    </source>
</evidence>
<dbReference type="RefSeq" id="WP_133141171.1">
    <property type="nucleotide sequence ID" value="NZ_CAAAII010000005.1"/>
</dbReference>
<feature type="transmembrane region" description="Helical" evidence="1">
    <location>
        <begin position="40"/>
        <end position="64"/>
    </location>
</feature>
<feature type="transmembrane region" description="Helical" evidence="1">
    <location>
        <begin position="12"/>
        <end position="34"/>
    </location>
</feature>
<gene>
    <name evidence="2" type="ORF">Lspi_1135</name>
</gene>
<keyword evidence="1" id="KW-1133">Transmembrane helix</keyword>
<organism evidence="2 3">
    <name type="scientific">Legionella spiritensis</name>
    <dbReference type="NCBI Taxonomy" id="452"/>
    <lineage>
        <taxon>Bacteria</taxon>
        <taxon>Pseudomonadati</taxon>
        <taxon>Pseudomonadota</taxon>
        <taxon>Gammaproteobacteria</taxon>
        <taxon>Legionellales</taxon>
        <taxon>Legionellaceae</taxon>
        <taxon>Legionella</taxon>
    </lineage>
</organism>
<proteinExistence type="predicted"/>
<feature type="transmembrane region" description="Helical" evidence="1">
    <location>
        <begin position="237"/>
        <end position="262"/>
    </location>
</feature>
<accession>A0A0W0Z5A3</accession>
<keyword evidence="1" id="KW-0472">Membrane</keyword>
<keyword evidence="1" id="KW-0812">Transmembrane</keyword>
<reference evidence="2 3" key="1">
    <citation type="submission" date="2015-11" db="EMBL/GenBank/DDBJ databases">
        <title>Genomic analysis of 38 Legionella species identifies large and diverse effector repertoires.</title>
        <authorList>
            <person name="Burstein D."/>
            <person name="Amaro F."/>
            <person name="Zusman T."/>
            <person name="Lifshitz Z."/>
            <person name="Cohen O."/>
            <person name="Gilbert J.A."/>
            <person name="Pupko T."/>
            <person name="Shuman H.A."/>
            <person name="Segal G."/>
        </authorList>
    </citation>
    <scope>NUCLEOTIDE SEQUENCE [LARGE SCALE GENOMIC DNA]</scope>
    <source>
        <strain evidence="2 3">Mt.St.Helens-9</strain>
    </source>
</reference>
<dbReference type="STRING" id="452.Lspi_1135"/>
<dbReference type="OrthoDB" id="5653342at2"/>
<evidence type="ECO:0000313" key="3">
    <source>
        <dbReference type="Proteomes" id="UP000054877"/>
    </source>
</evidence>
<dbReference type="Proteomes" id="UP000054877">
    <property type="component" value="Unassembled WGS sequence"/>
</dbReference>
<name>A0A0W0Z5A3_LEGSP</name>
<evidence type="ECO:0008006" key="4">
    <source>
        <dbReference type="Google" id="ProtNLM"/>
    </source>
</evidence>
<keyword evidence="3" id="KW-1185">Reference proteome</keyword>
<feature type="transmembrane region" description="Helical" evidence="1">
    <location>
        <begin position="208"/>
        <end position="231"/>
    </location>
</feature>
<sequence length="347" mass="37699">MSMLPLFKSSFDGIGTGAGVAWPFFGILSSTLGLVAGGTIALIAGSVAGLLFCLISGAIFYLSYRNACKEEVRLQDKAAQYQDTLNTLIVLYLKNIYQECLFHAQPDMPLDISTLSRLLHQKIKQDYATNRYVNDPSTNQLLLRLLGKRSQQTIIPIFIAEKWKLLHRKGLLPSMTPENPLDIAINDLTTQHIQAMTVSSPTSLQFKAAFISGAGTFGAIAGCAAGFAGLLTGLGLFAGFAAIPILGWATLILALGAALLIASCSAQQALARHQLQAKGKTIKLINRQLETINCTRELDLLTDRLVKEKLEKYQHDTVSSNRHFFTPCAIQSGQTSDQLTVSHFKIG</sequence>
<comment type="caution">
    <text evidence="2">The sequence shown here is derived from an EMBL/GenBank/DDBJ whole genome shotgun (WGS) entry which is preliminary data.</text>
</comment>